<protein>
    <submittedName>
        <fullName evidence="2">DUF262 domain-containing protein</fullName>
    </submittedName>
</protein>
<sequence length="397" mass="47119">MITNSHLIPGETFLFRDKSDISQVSLSDDEINEKYKKGEIRIVTEQARYPLDSIEPMLDSQKYILNPEYQRRKRWDNTRKSRLIESLIMNVPIPPIFLYEVDYSIYEVMDGLQRLTAIYDFYKGKFNLEGLEYWQELNGRNYKNLPEQIKRGIDRRYLSSIVLLQETAKSTEEADFLKQIVFERLNSGGEKLTPQETRNALRNGKFNQLCIKLAENDSFRKMWKLPLESEGEEELLKSEPYRKMEDVELVLRFFAYRHIANFKSPVDKFLDGYLKQANGYPEQTIKNLETLFNETINLIYSIFGDSAFILPKEKRDNKAPLKIIYDSMMQVFANNISYKESFLNHRESIKNALYSNQELLYIKEENNRPLFDSRYNNRKDVEARINYFHNFLQGYVS</sequence>
<dbReference type="PANTHER" id="PTHR39639">
    <property type="entry name" value="CHROMOSOME 16, WHOLE GENOME SHOTGUN SEQUENCE"/>
    <property type="match status" value="1"/>
</dbReference>
<comment type="caution">
    <text evidence="2">The sequence shown here is derived from an EMBL/GenBank/DDBJ whole genome shotgun (WGS) entry which is preliminary data.</text>
</comment>
<reference evidence="2 3" key="1">
    <citation type="journal article" date="2020" name="ISME J.">
        <title>Comparative genomics reveals insights into cyanobacterial evolution and habitat adaptation.</title>
        <authorList>
            <person name="Chen M.Y."/>
            <person name="Teng W.K."/>
            <person name="Zhao L."/>
            <person name="Hu C.X."/>
            <person name="Zhou Y.K."/>
            <person name="Han B.P."/>
            <person name="Song L.R."/>
            <person name="Shu W.S."/>
        </authorList>
    </citation>
    <scope>NUCLEOTIDE SEQUENCE [LARGE SCALE GENOMIC DNA]</scope>
    <source>
        <strain evidence="2 3">FACHB-248</strain>
    </source>
</reference>
<dbReference type="Proteomes" id="UP000660380">
    <property type="component" value="Unassembled WGS sequence"/>
</dbReference>
<evidence type="ECO:0000259" key="1">
    <source>
        <dbReference type="Pfam" id="PF03235"/>
    </source>
</evidence>
<gene>
    <name evidence="2" type="ORF">H6G81_13020</name>
</gene>
<dbReference type="PANTHER" id="PTHR39639:SF1">
    <property type="entry name" value="DUF262 DOMAIN-CONTAINING PROTEIN"/>
    <property type="match status" value="1"/>
</dbReference>
<dbReference type="EMBL" id="JACJTA010000023">
    <property type="protein sequence ID" value="MBD2605428.1"/>
    <property type="molecule type" value="Genomic_DNA"/>
</dbReference>
<dbReference type="Pfam" id="PF03235">
    <property type="entry name" value="GmrSD_N"/>
    <property type="match status" value="1"/>
</dbReference>
<dbReference type="RefSeq" id="WP_051503027.1">
    <property type="nucleotide sequence ID" value="NZ_JACJTA010000023.1"/>
</dbReference>
<evidence type="ECO:0000313" key="2">
    <source>
        <dbReference type="EMBL" id="MBD2605428.1"/>
    </source>
</evidence>
<name>A0ABR8GRQ9_9CYAN</name>
<keyword evidence="3" id="KW-1185">Reference proteome</keyword>
<dbReference type="InterPro" id="IPR036086">
    <property type="entry name" value="ParB/Sulfiredoxin_sf"/>
</dbReference>
<evidence type="ECO:0000313" key="3">
    <source>
        <dbReference type="Proteomes" id="UP000660380"/>
    </source>
</evidence>
<proteinExistence type="predicted"/>
<organism evidence="2 3">
    <name type="scientific">Scytonema hofmannii FACHB-248</name>
    <dbReference type="NCBI Taxonomy" id="1842502"/>
    <lineage>
        <taxon>Bacteria</taxon>
        <taxon>Bacillati</taxon>
        <taxon>Cyanobacteriota</taxon>
        <taxon>Cyanophyceae</taxon>
        <taxon>Nostocales</taxon>
        <taxon>Scytonemataceae</taxon>
        <taxon>Scytonema</taxon>
    </lineage>
</organism>
<dbReference type="SUPFAM" id="SSF110849">
    <property type="entry name" value="ParB/Sulfiredoxin"/>
    <property type="match status" value="1"/>
</dbReference>
<feature type="domain" description="GmrSD restriction endonucleases N-terminal" evidence="1">
    <location>
        <begin position="55"/>
        <end position="201"/>
    </location>
</feature>
<dbReference type="InterPro" id="IPR004919">
    <property type="entry name" value="GmrSD_N"/>
</dbReference>
<accession>A0ABR8GRQ9</accession>